<dbReference type="GO" id="GO:0003677">
    <property type="term" value="F:DNA binding"/>
    <property type="evidence" value="ECO:0007669"/>
    <property type="project" value="UniProtKB-KW"/>
</dbReference>
<keyword evidence="1" id="KW-0479">Metal-binding</keyword>
<keyword evidence="4" id="KW-0238">DNA-binding</keyword>
<dbReference type="GO" id="GO:0008270">
    <property type="term" value="F:zinc ion binding"/>
    <property type="evidence" value="ECO:0007669"/>
    <property type="project" value="InterPro"/>
</dbReference>
<evidence type="ECO:0000256" key="3">
    <source>
        <dbReference type="ARBA" id="ARBA00023015"/>
    </source>
</evidence>
<dbReference type="Gene3D" id="4.10.240.10">
    <property type="entry name" value="Zn(2)-C6 fungal-type DNA-binding domain"/>
    <property type="match status" value="1"/>
</dbReference>
<keyword evidence="2" id="KW-0862">Zinc</keyword>
<dbReference type="SUPFAM" id="SSF57701">
    <property type="entry name" value="Zn2/Cys6 DNA-binding domain"/>
    <property type="match status" value="1"/>
</dbReference>
<proteinExistence type="predicted"/>
<keyword evidence="9" id="KW-1185">Reference proteome</keyword>
<dbReference type="Pfam" id="PF00172">
    <property type="entry name" value="Zn_clus"/>
    <property type="match status" value="1"/>
</dbReference>
<name>A0A8H8R8M1_9HELO</name>
<dbReference type="AlphaFoldDB" id="A0A8H8R8M1"/>
<dbReference type="InterPro" id="IPR036864">
    <property type="entry name" value="Zn2-C6_fun-type_DNA-bd_sf"/>
</dbReference>
<dbReference type="PANTHER" id="PTHR36206:SF12">
    <property type="entry name" value="ASPERCRYPTIN BIOSYNTHESIS CLUSTER-SPECIFIC TRANSCRIPTION REGULATOR ATNN-RELATED"/>
    <property type="match status" value="1"/>
</dbReference>
<organism evidence="8 9">
    <name type="scientific">Lachnellula hyalina</name>
    <dbReference type="NCBI Taxonomy" id="1316788"/>
    <lineage>
        <taxon>Eukaryota</taxon>
        <taxon>Fungi</taxon>
        <taxon>Dikarya</taxon>
        <taxon>Ascomycota</taxon>
        <taxon>Pezizomycotina</taxon>
        <taxon>Leotiomycetes</taxon>
        <taxon>Helotiales</taxon>
        <taxon>Lachnaceae</taxon>
        <taxon>Lachnellula</taxon>
    </lineage>
</organism>
<keyword evidence="3" id="KW-0805">Transcription regulation</keyword>
<feature type="domain" description="Zn(2)-C6 fungal-type" evidence="7">
    <location>
        <begin position="21"/>
        <end position="49"/>
    </location>
</feature>
<comment type="caution">
    <text evidence="8">The sequence shown here is derived from an EMBL/GenBank/DDBJ whole genome shotgun (WGS) entry which is preliminary data.</text>
</comment>
<evidence type="ECO:0000256" key="6">
    <source>
        <dbReference type="ARBA" id="ARBA00023242"/>
    </source>
</evidence>
<reference evidence="8 9" key="1">
    <citation type="submission" date="2018-05" db="EMBL/GenBank/DDBJ databases">
        <title>Genome sequencing and assembly of the regulated plant pathogen Lachnellula willkommii and related sister species for the development of diagnostic species identification markers.</title>
        <authorList>
            <person name="Giroux E."/>
            <person name="Bilodeau G."/>
        </authorList>
    </citation>
    <scope>NUCLEOTIDE SEQUENCE [LARGE SCALE GENOMIC DNA]</scope>
    <source>
        <strain evidence="8 9">CBS 185.66</strain>
    </source>
</reference>
<dbReference type="PANTHER" id="PTHR36206">
    <property type="entry name" value="ASPERCRYPTIN BIOSYNTHESIS CLUSTER-SPECIFIC TRANSCRIPTION REGULATOR ATNN-RELATED"/>
    <property type="match status" value="1"/>
</dbReference>
<keyword evidence="5" id="KW-0804">Transcription</keyword>
<keyword evidence="6" id="KW-0539">Nucleus</keyword>
<evidence type="ECO:0000256" key="1">
    <source>
        <dbReference type="ARBA" id="ARBA00022723"/>
    </source>
</evidence>
<evidence type="ECO:0000259" key="7">
    <source>
        <dbReference type="PROSITE" id="PS50048"/>
    </source>
</evidence>
<dbReference type="CDD" id="cd00067">
    <property type="entry name" value="GAL4"/>
    <property type="match status" value="1"/>
</dbReference>
<dbReference type="Proteomes" id="UP000431533">
    <property type="component" value="Unassembled WGS sequence"/>
</dbReference>
<dbReference type="SMART" id="SM00066">
    <property type="entry name" value="GAL4"/>
    <property type="match status" value="1"/>
</dbReference>
<dbReference type="InterPro" id="IPR052360">
    <property type="entry name" value="Transcr_Regulatory_Proteins"/>
</dbReference>
<dbReference type="PROSITE" id="PS50048">
    <property type="entry name" value="ZN2_CY6_FUNGAL_2"/>
    <property type="match status" value="1"/>
</dbReference>
<dbReference type="OrthoDB" id="3172332at2759"/>
<dbReference type="EMBL" id="QGMH01000026">
    <property type="protein sequence ID" value="TVY28804.1"/>
    <property type="molecule type" value="Genomic_DNA"/>
</dbReference>
<dbReference type="GO" id="GO:0000981">
    <property type="term" value="F:DNA-binding transcription factor activity, RNA polymerase II-specific"/>
    <property type="evidence" value="ECO:0007669"/>
    <property type="project" value="InterPro"/>
</dbReference>
<dbReference type="RefSeq" id="XP_031007592.1">
    <property type="nucleotide sequence ID" value="XM_031147130.1"/>
</dbReference>
<evidence type="ECO:0000313" key="8">
    <source>
        <dbReference type="EMBL" id="TVY28804.1"/>
    </source>
</evidence>
<accession>A0A8H8R8M1</accession>
<dbReference type="GeneID" id="41982351"/>
<evidence type="ECO:0000313" key="9">
    <source>
        <dbReference type="Proteomes" id="UP000431533"/>
    </source>
</evidence>
<evidence type="ECO:0000256" key="4">
    <source>
        <dbReference type="ARBA" id="ARBA00023125"/>
    </source>
</evidence>
<dbReference type="InterPro" id="IPR001138">
    <property type="entry name" value="Zn2Cys6_DnaBD"/>
</dbReference>
<gene>
    <name evidence="8" type="ORF">LHYA1_G002153</name>
</gene>
<evidence type="ECO:0000256" key="2">
    <source>
        <dbReference type="ARBA" id="ARBA00022833"/>
    </source>
</evidence>
<evidence type="ECO:0000256" key="5">
    <source>
        <dbReference type="ARBA" id="ARBA00023163"/>
    </source>
</evidence>
<sequence length="429" mass="47173">MAGSVVARKQNNRCRTKVRTGSITCRIRKVKCDENKPFCEKCVNTSRTCDDYESPFKLFTSQPINSAHAGGIKSDVGLRPIQPTFINIAPQDIYLLDHYFSTKTMFDVKLGCDEEARQVLQASLTDPPIRHAVLSLKALREDLEMSRDGPASIVQPTPSYQYGIQQYSMALGGLASNLSSLGSNGLKSALLCCQIFVSIEQVQKSYATMAQHIIRGLRNMHEYLVRPGFVATNTLVPAHHDQVPFLDVFIIKLFAAPCKFADPPAAVDVSGTTSSACLISPRQQPIESRHLRTIAPDMRTELTRIAASTLEFLGQVSQIESVGIALRLLSEKGALLDSLEAWPIDLELVQEEMGSPGSEPISVSFLRFFHLVLKLVLLGALDSSPDLYAELRTENDRLQGIAENVGEKVGAYITCSEARSGRGERSTVR</sequence>
<protein>
    <submittedName>
        <fullName evidence="8">Putative transcriptional regulatory protein</fullName>
    </submittedName>
</protein>